<organism evidence="1 2">
    <name type="scientific">Comamonas sediminis</name>
    <dbReference type="NCBI Taxonomy" id="1783360"/>
    <lineage>
        <taxon>Bacteria</taxon>
        <taxon>Pseudomonadati</taxon>
        <taxon>Pseudomonadota</taxon>
        <taxon>Betaproteobacteria</taxon>
        <taxon>Burkholderiales</taxon>
        <taxon>Comamonadaceae</taxon>
        <taxon>Comamonas</taxon>
    </lineage>
</organism>
<name>A0ABV4AYC2_9BURK</name>
<accession>A0ABV4AYC2</accession>
<evidence type="ECO:0000313" key="1">
    <source>
        <dbReference type="EMBL" id="MEY2250105.1"/>
    </source>
</evidence>
<sequence>MPEINDPELGTPRENRVMYAIQQTGSRLIGDQFIASYLIDYIDIAEDSILTKRKNNAGKRNSKHPSSQMEDNIKKLKEIKSEDYHRVNVLAFFSLWSAHESGIENIIAAALGSIQKAAIAAAAKFKSTQYAELPWPWCDQICLEVAQKLDQKAKNDMPESDRGWDIAARLKKIFLWLGVEIEIPTESAASLNEASMVRNVLLHRYGRLGPRDIERAPHLVESDNKAIKITRPRLRQYSDAVRVVNVSIMNGVAKAGWA</sequence>
<dbReference type="EMBL" id="JBGBDC010000001">
    <property type="protein sequence ID" value="MEY2250105.1"/>
    <property type="molecule type" value="Genomic_DNA"/>
</dbReference>
<dbReference type="RefSeq" id="WP_369459040.1">
    <property type="nucleotide sequence ID" value="NZ_JBGBDC010000001.1"/>
</dbReference>
<reference evidence="1 2" key="1">
    <citation type="journal article" date="2016" name="Int. J. Syst. Evol. Microbiol.">
        <title>Description of Comamonas sediminis sp. nov., isolated from lagoon sediments.</title>
        <authorList>
            <person name="Subhash Y."/>
            <person name="Bang J.J."/>
            <person name="You T.H."/>
            <person name="Lee S.S."/>
        </authorList>
    </citation>
    <scope>NUCLEOTIDE SEQUENCE [LARGE SCALE GENOMIC DNA]</scope>
    <source>
        <strain evidence="1 2">JCM 31169</strain>
    </source>
</reference>
<protein>
    <recommendedName>
        <fullName evidence="3">RiboL-PSP-HEPN domain-containing protein</fullName>
    </recommendedName>
</protein>
<evidence type="ECO:0008006" key="3">
    <source>
        <dbReference type="Google" id="ProtNLM"/>
    </source>
</evidence>
<keyword evidence="2" id="KW-1185">Reference proteome</keyword>
<dbReference type="Proteomes" id="UP001562178">
    <property type="component" value="Unassembled WGS sequence"/>
</dbReference>
<evidence type="ECO:0000313" key="2">
    <source>
        <dbReference type="Proteomes" id="UP001562178"/>
    </source>
</evidence>
<comment type="caution">
    <text evidence="1">The sequence shown here is derived from an EMBL/GenBank/DDBJ whole genome shotgun (WGS) entry which is preliminary data.</text>
</comment>
<proteinExistence type="predicted"/>
<gene>
    <name evidence="1" type="ORF">AB7A72_03725</name>
</gene>